<keyword evidence="11" id="KW-1185">Reference proteome</keyword>
<feature type="region of interest" description="Disordered" evidence="9">
    <location>
        <begin position="140"/>
        <end position="182"/>
    </location>
</feature>
<keyword evidence="6 8" id="KW-0406">Ion transport</keyword>
<feature type="transmembrane region" description="Helical" evidence="8">
    <location>
        <begin position="236"/>
        <end position="255"/>
    </location>
</feature>
<comment type="similarity">
    <text evidence="8">Belongs to the CemA family.</text>
</comment>
<dbReference type="HAMAP" id="MF_01308">
    <property type="entry name" value="CemA_PxcA"/>
    <property type="match status" value="1"/>
</dbReference>
<evidence type="ECO:0000256" key="6">
    <source>
        <dbReference type="ARBA" id="ARBA00023065"/>
    </source>
</evidence>
<evidence type="ECO:0000256" key="3">
    <source>
        <dbReference type="ARBA" id="ARBA00022692"/>
    </source>
</evidence>
<keyword evidence="3 8" id="KW-0812">Transmembrane</keyword>
<keyword evidence="7 8" id="KW-0472">Membrane</keyword>
<comment type="function">
    <text evidence="8">Required for H(+) efflux immediately after light irradiation to form a rapid H(+) concentration gradient across the thylakoid membranes. Together with PxcL, contributes to transient H(+) uptake following dark to light transition.</text>
</comment>
<protein>
    <recommendedName>
        <fullName evidence="8">Proton extrusion protein PxcA</fullName>
    </recommendedName>
</protein>
<dbReference type="Proteomes" id="UP000183940">
    <property type="component" value="Unassembled WGS sequence"/>
</dbReference>
<dbReference type="InterPro" id="IPR004282">
    <property type="entry name" value="CemA"/>
</dbReference>
<evidence type="ECO:0000256" key="1">
    <source>
        <dbReference type="ARBA" id="ARBA00004141"/>
    </source>
</evidence>
<keyword evidence="2 8" id="KW-0813">Transport</keyword>
<gene>
    <name evidence="8" type="primary">pxcA</name>
    <name evidence="10" type="ORF">BI308_12410</name>
</gene>
<keyword evidence="8" id="KW-0997">Cell inner membrane</keyword>
<dbReference type="STRING" id="1925591.BI308_12410"/>
<dbReference type="GO" id="GO:0015078">
    <property type="term" value="F:proton transmembrane transporter activity"/>
    <property type="evidence" value="ECO:0007669"/>
    <property type="project" value="UniProtKB-UniRule"/>
</dbReference>
<feature type="transmembrane region" description="Helical" evidence="8">
    <location>
        <begin position="377"/>
        <end position="398"/>
    </location>
</feature>
<organism evidence="10 11">
    <name type="scientific">Roseofilum reptotaenium AO1-A</name>
    <dbReference type="NCBI Taxonomy" id="1925591"/>
    <lineage>
        <taxon>Bacteria</taxon>
        <taxon>Bacillati</taxon>
        <taxon>Cyanobacteriota</taxon>
        <taxon>Cyanophyceae</taxon>
        <taxon>Desertifilales</taxon>
        <taxon>Desertifilaceae</taxon>
        <taxon>Roseofilum</taxon>
    </lineage>
</organism>
<dbReference type="PANTHER" id="PTHR33650:SF2">
    <property type="entry name" value="CHLOROPLAST ENVELOPE MEMBRANE PROTEIN"/>
    <property type="match status" value="1"/>
</dbReference>
<keyword evidence="4 8" id="KW-0375">Hydrogen ion transport</keyword>
<evidence type="ECO:0000256" key="7">
    <source>
        <dbReference type="ARBA" id="ARBA00023136"/>
    </source>
</evidence>
<proteinExistence type="inferred from homology"/>
<evidence type="ECO:0000256" key="5">
    <source>
        <dbReference type="ARBA" id="ARBA00022989"/>
    </source>
</evidence>
<dbReference type="NCBIfam" id="NF002703">
    <property type="entry name" value="PRK02507.1-1"/>
    <property type="match status" value="1"/>
</dbReference>
<sequence length="458" mass="52928">MAKGSPWQKFQSSFRFLNRWFWQTPDRALDDAYEAVLKIQAIEEEYFGGQKIVIDSQQYNNTVQSYFKRELANNLNTARIRLSEFNTSRLFVNSSSRKLANSLWQSNAINLDKNPIEDSQLTLEKLNTIDQILSRYNAQGNNSPIPSNSQAVIPVDPSQSLTVPNPQSRKPNPSKNIPPPRPTVEEITNAETISDQSSFLPRTILGTFKRVQKELDPKTEEELLNRFRISKFKTIISLRFILLAFLIPLLTQQIASNFIVGPIVDKFKEREQVSVFLNEDMEAEAFMELEKFESKLKFEMLIGDLPELSPEQIKKELHHKAEEIQEEFRTASSDAVKNIFSDFFAFVAFGWVIYTSKREITVLKSFMDDLVYGLSDSAKAFIIILFTDMFVGFHSPHGWEVILEGLSRHFGLPESREFIFLFIATFPVILDTVFKYWIFRYLNRISPSSVATYKEMNE</sequence>
<dbReference type="AlphaFoldDB" id="A0A1L9QRG2"/>
<evidence type="ECO:0000256" key="2">
    <source>
        <dbReference type="ARBA" id="ARBA00022448"/>
    </source>
</evidence>
<dbReference type="GO" id="GO:0005886">
    <property type="term" value="C:plasma membrane"/>
    <property type="evidence" value="ECO:0007669"/>
    <property type="project" value="UniProtKB-SubCell"/>
</dbReference>
<keyword evidence="8" id="KW-1003">Cell membrane</keyword>
<comment type="caution">
    <text evidence="10">The sequence shown here is derived from an EMBL/GenBank/DDBJ whole genome shotgun (WGS) entry which is preliminary data.</text>
</comment>
<evidence type="ECO:0000256" key="8">
    <source>
        <dbReference type="HAMAP-Rule" id="MF_01308"/>
    </source>
</evidence>
<evidence type="ECO:0000256" key="4">
    <source>
        <dbReference type="ARBA" id="ARBA00022781"/>
    </source>
</evidence>
<evidence type="ECO:0000313" key="10">
    <source>
        <dbReference type="EMBL" id="OJJ25280.1"/>
    </source>
</evidence>
<comment type="subcellular location">
    <subcellularLocation>
        <location evidence="8">Cell inner membrane</location>
        <topology evidence="8">Multi-pass membrane protein</topology>
    </subcellularLocation>
    <subcellularLocation>
        <location evidence="1">Membrane</location>
        <topology evidence="1">Multi-pass membrane protein</topology>
    </subcellularLocation>
</comment>
<keyword evidence="5 8" id="KW-1133">Transmembrane helix</keyword>
<dbReference type="EMBL" id="MLAW01000019">
    <property type="protein sequence ID" value="OJJ25280.1"/>
    <property type="molecule type" value="Genomic_DNA"/>
</dbReference>
<reference evidence="10" key="1">
    <citation type="submission" date="2016-10" db="EMBL/GenBank/DDBJ databases">
        <title>CRISPR-Cas defence system in Roseofilum reptotaenium: evidence of a bacteriophage-cyanobacterium arms race in the coral black band disease.</title>
        <authorList>
            <person name="Buerger P."/>
            <person name="Wood-Charlson E.M."/>
            <person name="Weynberg K.D."/>
            <person name="Willis B."/>
            <person name="Van Oppen M.J."/>
        </authorList>
    </citation>
    <scope>NUCLEOTIDE SEQUENCE [LARGE SCALE GENOMIC DNA]</scope>
    <source>
        <strain evidence="10">AO1-A</strain>
    </source>
</reference>
<dbReference type="PANTHER" id="PTHR33650">
    <property type="entry name" value="CHLOROPLAST ENVELOPE MEMBRANE PROTEIN-RELATED"/>
    <property type="match status" value="1"/>
</dbReference>
<feature type="transmembrane region" description="Helical" evidence="8">
    <location>
        <begin position="418"/>
        <end position="438"/>
    </location>
</feature>
<accession>A0A1L9QRG2</accession>
<evidence type="ECO:0000313" key="11">
    <source>
        <dbReference type="Proteomes" id="UP000183940"/>
    </source>
</evidence>
<feature type="compositionally biased region" description="Polar residues" evidence="9">
    <location>
        <begin position="140"/>
        <end position="167"/>
    </location>
</feature>
<dbReference type="Pfam" id="PF03040">
    <property type="entry name" value="CemA"/>
    <property type="match status" value="1"/>
</dbReference>
<name>A0A1L9QRG2_9CYAN</name>
<feature type="transmembrane region" description="Helical" evidence="8">
    <location>
        <begin position="339"/>
        <end position="356"/>
    </location>
</feature>
<evidence type="ECO:0000256" key="9">
    <source>
        <dbReference type="SAM" id="MobiDB-lite"/>
    </source>
</evidence>